<organism evidence="2 3">
    <name type="scientific">Paramecium sonneborni</name>
    <dbReference type="NCBI Taxonomy" id="65129"/>
    <lineage>
        <taxon>Eukaryota</taxon>
        <taxon>Sar</taxon>
        <taxon>Alveolata</taxon>
        <taxon>Ciliophora</taxon>
        <taxon>Intramacronucleata</taxon>
        <taxon>Oligohymenophorea</taxon>
        <taxon>Peniculida</taxon>
        <taxon>Parameciidae</taxon>
        <taxon>Paramecium</taxon>
    </lineage>
</organism>
<evidence type="ECO:0000256" key="1">
    <source>
        <dbReference type="SAM" id="MobiDB-lite"/>
    </source>
</evidence>
<feature type="region of interest" description="Disordered" evidence="1">
    <location>
        <begin position="247"/>
        <end position="266"/>
    </location>
</feature>
<protein>
    <submittedName>
        <fullName evidence="2">Uncharacterized protein</fullName>
    </submittedName>
</protein>
<gene>
    <name evidence="2" type="ORF">PSON_ATCC_30995.1.T0650097</name>
</gene>
<comment type="caution">
    <text evidence="2">The sequence shown here is derived from an EMBL/GenBank/DDBJ whole genome shotgun (WGS) entry which is preliminary data.</text>
</comment>
<feature type="compositionally biased region" description="Low complexity" evidence="1">
    <location>
        <begin position="52"/>
        <end position="70"/>
    </location>
</feature>
<feature type="region of interest" description="Disordered" evidence="1">
    <location>
        <begin position="193"/>
        <end position="213"/>
    </location>
</feature>
<evidence type="ECO:0000313" key="2">
    <source>
        <dbReference type="EMBL" id="CAD8095803.1"/>
    </source>
</evidence>
<feature type="compositionally biased region" description="Polar residues" evidence="1">
    <location>
        <begin position="106"/>
        <end position="124"/>
    </location>
</feature>
<proteinExistence type="predicted"/>
<feature type="region of interest" description="Disordered" evidence="1">
    <location>
        <begin position="52"/>
        <end position="77"/>
    </location>
</feature>
<dbReference type="AlphaFoldDB" id="A0A8S1P0E5"/>
<dbReference type="Proteomes" id="UP000692954">
    <property type="component" value="Unassembled WGS sequence"/>
</dbReference>
<keyword evidence="3" id="KW-1185">Reference proteome</keyword>
<reference evidence="2" key="1">
    <citation type="submission" date="2021-01" db="EMBL/GenBank/DDBJ databases">
        <authorList>
            <consortium name="Genoscope - CEA"/>
            <person name="William W."/>
        </authorList>
    </citation>
    <scope>NUCLEOTIDE SEQUENCE</scope>
</reference>
<accession>A0A8S1P0E5</accession>
<evidence type="ECO:0000313" key="3">
    <source>
        <dbReference type="Proteomes" id="UP000692954"/>
    </source>
</evidence>
<name>A0A8S1P0E5_9CILI</name>
<feature type="region of interest" description="Disordered" evidence="1">
    <location>
        <begin position="95"/>
        <end position="144"/>
    </location>
</feature>
<dbReference type="EMBL" id="CAJJDN010000065">
    <property type="protein sequence ID" value="CAD8095803.1"/>
    <property type="molecule type" value="Genomic_DNA"/>
</dbReference>
<sequence length="480" mass="56226">MLIDKLSDHQISQSGSFAYLSPQAYEALQTLEQIKNNNMLQQNSQIVRRVSSQYIQQSQNNSQRSTSQLQASPIQQRKDFQTNQSLSFIKGALQSNRTNKQETEGSHQPSSQTERQISQQQTLGKSDEPTPFFRDTLSSDRNNKCNQTSLSQYLTKHQFQQQFKYINEELQAFKQQVENDVLIETVITKFESPKDNSKNSHLFADQSQKENLSPTTKLMMKKKMILNQILSLDNQIKIMEDEETKIALDPQKERKKQNTNSSSQNNQIFESLYHRAQKKQQNFKKLFEESNINKNQQEMKECTFIPKIKKQNISGNFMERLDDWVKRKNKKIIQQQEQSQERIMRECTFSPLNNKNLSKTNLNHTAVYQRNLEWQNRLNIKKQKLKVQNSLIQMSAKKEQSTPQKIYKRSSSSQYQIDLAKILQSTNSQNTTKRLKNQSPFHTEIQSSILNASNKKIENIDMKYLQLCEIANRIKAKSKY</sequence>